<sequence>MLTSFKPFHVYTLRKSLGSTTRPQRVLLITAPQFADRRQQETLSVLPLSAVNRPVESDIRVKILSPREGGSAELDCTHYCAIDGILPIQKINLIAHSGSEILEEEKREIRRKLGDYLGLSR</sequence>
<evidence type="ECO:0008006" key="3">
    <source>
        <dbReference type="Google" id="ProtNLM"/>
    </source>
</evidence>
<evidence type="ECO:0000313" key="2">
    <source>
        <dbReference type="Proteomes" id="UP000770785"/>
    </source>
</evidence>
<evidence type="ECO:0000313" key="1">
    <source>
        <dbReference type="EMBL" id="NJC27248.1"/>
    </source>
</evidence>
<gene>
    <name evidence="1" type="ORF">GGR27_002761</name>
</gene>
<dbReference type="Proteomes" id="UP000770785">
    <property type="component" value="Unassembled WGS sequence"/>
</dbReference>
<proteinExistence type="predicted"/>
<organism evidence="1 2">
    <name type="scientific">Neolewinella antarctica</name>
    <dbReference type="NCBI Taxonomy" id="442734"/>
    <lineage>
        <taxon>Bacteria</taxon>
        <taxon>Pseudomonadati</taxon>
        <taxon>Bacteroidota</taxon>
        <taxon>Saprospiria</taxon>
        <taxon>Saprospirales</taxon>
        <taxon>Lewinellaceae</taxon>
        <taxon>Neolewinella</taxon>
    </lineage>
</organism>
<name>A0ABX0XD70_9BACT</name>
<comment type="caution">
    <text evidence="1">The sequence shown here is derived from an EMBL/GenBank/DDBJ whole genome shotgun (WGS) entry which is preliminary data.</text>
</comment>
<protein>
    <recommendedName>
        <fullName evidence="3">Type II toxin-antitoxin system PemK/MazF family toxin</fullName>
    </recommendedName>
</protein>
<dbReference type="EMBL" id="JAATJH010000004">
    <property type="protein sequence ID" value="NJC27248.1"/>
    <property type="molecule type" value="Genomic_DNA"/>
</dbReference>
<keyword evidence="2" id="KW-1185">Reference proteome</keyword>
<reference evidence="1 2" key="1">
    <citation type="submission" date="2020-03" db="EMBL/GenBank/DDBJ databases">
        <title>Genomic Encyclopedia of Type Strains, Phase IV (KMG-IV): sequencing the most valuable type-strain genomes for metagenomic binning, comparative biology and taxonomic classification.</title>
        <authorList>
            <person name="Goeker M."/>
        </authorList>
    </citation>
    <scope>NUCLEOTIDE SEQUENCE [LARGE SCALE GENOMIC DNA]</scope>
    <source>
        <strain evidence="1 2">DSM 105096</strain>
    </source>
</reference>
<accession>A0ABX0XD70</accession>